<dbReference type="PROSITE" id="PS00913">
    <property type="entry name" value="ADH_IRON_1"/>
    <property type="match status" value="1"/>
</dbReference>
<dbReference type="GO" id="GO:0046872">
    <property type="term" value="F:metal ion binding"/>
    <property type="evidence" value="ECO:0007669"/>
    <property type="project" value="InterPro"/>
</dbReference>
<evidence type="ECO:0000256" key="3">
    <source>
        <dbReference type="ARBA" id="ARBA00023002"/>
    </source>
</evidence>
<dbReference type="Pfam" id="PF25137">
    <property type="entry name" value="ADH_Fe_C"/>
    <property type="match status" value="1"/>
</dbReference>
<dbReference type="PANTHER" id="PTHR43633">
    <property type="entry name" value="ALCOHOL DEHYDROGENASE YQHD"/>
    <property type="match status" value="1"/>
</dbReference>
<dbReference type="InterPro" id="IPR044731">
    <property type="entry name" value="BDH-like"/>
</dbReference>
<dbReference type="InterPro" id="IPR001670">
    <property type="entry name" value="ADH_Fe/GldA"/>
</dbReference>
<dbReference type="PANTHER" id="PTHR43633:SF1">
    <property type="entry name" value="ALCOHOL DEHYDROGENASE YQHD"/>
    <property type="match status" value="1"/>
</dbReference>
<name>A0A1P8EHK1_9GAMM</name>
<proteinExistence type="inferred from homology"/>
<dbReference type="GO" id="GO:1990002">
    <property type="term" value="F:methylglyoxal reductase (NADPH) (acetol producing) activity"/>
    <property type="evidence" value="ECO:0007669"/>
    <property type="project" value="TreeGrafter"/>
</dbReference>
<dbReference type="CDD" id="cd08187">
    <property type="entry name" value="BDH"/>
    <property type="match status" value="1"/>
</dbReference>
<dbReference type="AlphaFoldDB" id="A0A1P8EHK1"/>
<dbReference type="Proteomes" id="UP000185674">
    <property type="component" value="Chromosome"/>
</dbReference>
<dbReference type="InterPro" id="IPR018211">
    <property type="entry name" value="ADH_Fe_CS"/>
</dbReference>
<evidence type="ECO:0000256" key="2">
    <source>
        <dbReference type="ARBA" id="ARBA00007358"/>
    </source>
</evidence>
<reference evidence="6 7" key="1">
    <citation type="submission" date="2016-08" db="EMBL/GenBank/DDBJ databases">
        <title>Complete genome sequence of Acinetobacter baylyi strain GFJ2.</title>
        <authorList>
            <person name="Tabata M."/>
            <person name="Kuboki S."/>
            <person name="Gibu N."/>
            <person name="Kinouchi Y."/>
            <person name="Vangnai A."/>
            <person name="Kasai D."/>
            <person name="Fukuda M."/>
        </authorList>
    </citation>
    <scope>NUCLEOTIDE SEQUENCE [LARGE SCALE GENOMIC DNA]</scope>
    <source>
        <strain evidence="6 7">GFJ2</strain>
    </source>
</reference>
<comment type="similarity">
    <text evidence="2">Belongs to the iron-containing alcohol dehydrogenase family.</text>
</comment>
<dbReference type="eggNOG" id="COG1979">
    <property type="taxonomic scope" value="Bacteria"/>
</dbReference>
<dbReference type="GO" id="GO:1990362">
    <property type="term" value="F:butanol dehydrogenase (NAD+) activity"/>
    <property type="evidence" value="ECO:0007669"/>
    <property type="project" value="InterPro"/>
</dbReference>
<dbReference type="GO" id="GO:0008106">
    <property type="term" value="F:alcohol dehydrogenase (NADP+) activity"/>
    <property type="evidence" value="ECO:0007669"/>
    <property type="project" value="TreeGrafter"/>
</dbReference>
<dbReference type="InterPro" id="IPR056798">
    <property type="entry name" value="ADH_Fe_C"/>
</dbReference>
<dbReference type="PROSITE" id="PS00060">
    <property type="entry name" value="ADH_IRON_2"/>
    <property type="match status" value="1"/>
</dbReference>
<feature type="domain" description="Alcohol dehydrogenase iron-type/glycerol dehydrogenase GldA" evidence="4">
    <location>
        <begin position="9"/>
        <end position="175"/>
    </location>
</feature>
<evidence type="ECO:0000259" key="5">
    <source>
        <dbReference type="Pfam" id="PF25137"/>
    </source>
</evidence>
<sequence>MQNFTFYNPTKIVFGQNSVEQLETLIASDARIMMIYGGQSAEKTGTLKEIRDVLGHRIVKEFGGVEPNPRYETLMRAVELIKSNDIDYLLAVGGGSVIDGTKFIAAAALYTGEPWNILKNQGADVEQALAFGCVLTLPATGSEMNAGAVITRGETQDKLFFNSTHVFPQFSILDPLKTYTLPERQLANGVVDAFTHVMEQYLTYPAGGYIQDRMAEGLLQTLIEIGPRVLSAEKDDEARANLMWVATLALNGLIGAGVPQDWSTHMIGHELTALYEIDHARTLAVVLPANLSVRRESKAAKLLQYAERVWQIREGSEQARIDAAIEQTKAFFKAMGIPTQLGDYDLGNEAIDKVVAQLEHHGMTALGEHSDVTLAISRQILEKAL</sequence>
<accession>A0A1P8EHK1</accession>
<comment type="cofactor">
    <cofactor evidence="1">
        <name>Fe cation</name>
        <dbReference type="ChEBI" id="CHEBI:24875"/>
    </cofactor>
</comment>
<keyword evidence="3" id="KW-0560">Oxidoreductase</keyword>
<dbReference type="GO" id="GO:0005829">
    <property type="term" value="C:cytosol"/>
    <property type="evidence" value="ECO:0007669"/>
    <property type="project" value="TreeGrafter"/>
</dbReference>
<dbReference type="STRING" id="487316.BEN76_06495"/>
<protein>
    <submittedName>
        <fullName evidence="6">NADH-dependent alcohol dehydrogenase</fullName>
    </submittedName>
</protein>
<dbReference type="Pfam" id="PF00465">
    <property type="entry name" value="Fe-ADH"/>
    <property type="match status" value="1"/>
</dbReference>
<feature type="domain" description="Fe-containing alcohol dehydrogenase-like C-terminal" evidence="5">
    <location>
        <begin position="187"/>
        <end position="356"/>
    </location>
</feature>
<organism evidence="6 7">
    <name type="scientific">Acinetobacter soli</name>
    <dbReference type="NCBI Taxonomy" id="487316"/>
    <lineage>
        <taxon>Bacteria</taxon>
        <taxon>Pseudomonadati</taxon>
        <taxon>Pseudomonadota</taxon>
        <taxon>Gammaproteobacteria</taxon>
        <taxon>Moraxellales</taxon>
        <taxon>Moraxellaceae</taxon>
        <taxon>Acinetobacter</taxon>
    </lineage>
</organism>
<dbReference type="EMBL" id="CP016896">
    <property type="protein sequence ID" value="APV35684.1"/>
    <property type="molecule type" value="Genomic_DNA"/>
</dbReference>
<dbReference type="Gene3D" id="1.20.1090.10">
    <property type="entry name" value="Dehydroquinate synthase-like - alpha domain"/>
    <property type="match status" value="1"/>
</dbReference>
<dbReference type="SUPFAM" id="SSF56796">
    <property type="entry name" value="Dehydroquinate synthase-like"/>
    <property type="match status" value="1"/>
</dbReference>
<dbReference type="RefSeq" id="WP_076032640.1">
    <property type="nucleotide sequence ID" value="NZ_CP016896.1"/>
</dbReference>
<evidence type="ECO:0000313" key="6">
    <source>
        <dbReference type="EMBL" id="APV35684.1"/>
    </source>
</evidence>
<dbReference type="Gene3D" id="3.40.50.1970">
    <property type="match status" value="1"/>
</dbReference>
<dbReference type="KEGG" id="asol:BEN76_06495"/>
<evidence type="ECO:0000313" key="7">
    <source>
        <dbReference type="Proteomes" id="UP000185674"/>
    </source>
</evidence>
<evidence type="ECO:0000259" key="4">
    <source>
        <dbReference type="Pfam" id="PF00465"/>
    </source>
</evidence>
<gene>
    <name evidence="6" type="ORF">BEN76_06495</name>
</gene>
<dbReference type="FunFam" id="3.40.50.1970:FF:000003">
    <property type="entry name" value="Alcohol dehydrogenase, iron-containing"/>
    <property type="match status" value="1"/>
</dbReference>
<evidence type="ECO:0000256" key="1">
    <source>
        <dbReference type="ARBA" id="ARBA00001962"/>
    </source>
</evidence>